<dbReference type="Proteomes" id="UP001432322">
    <property type="component" value="Unassembled WGS sequence"/>
</dbReference>
<feature type="domain" description="Tyrosine specific protein phosphatases" evidence="3">
    <location>
        <begin position="275"/>
        <end position="348"/>
    </location>
</feature>
<feature type="non-terminal residue" evidence="4">
    <location>
        <position position="1"/>
    </location>
</feature>
<feature type="region of interest" description="Disordered" evidence="1">
    <location>
        <begin position="1"/>
        <end position="85"/>
    </location>
</feature>
<feature type="compositionally biased region" description="Basic and acidic residues" evidence="1">
    <location>
        <begin position="1"/>
        <end position="11"/>
    </location>
</feature>
<dbReference type="PROSITE" id="PS50056">
    <property type="entry name" value="TYR_PHOSPHATASE_2"/>
    <property type="match status" value="1"/>
</dbReference>
<dbReference type="SUPFAM" id="SSF52799">
    <property type="entry name" value="(Phosphotyrosine protein) phosphatases II"/>
    <property type="match status" value="1"/>
</dbReference>
<protein>
    <recommendedName>
        <fullName evidence="6">Tyrosine phosphatase</fullName>
    </recommendedName>
</protein>
<dbReference type="InterPro" id="IPR052782">
    <property type="entry name" value="Oocyte-zygote_transition_reg"/>
</dbReference>
<feature type="region of interest" description="Disordered" evidence="1">
    <location>
        <begin position="391"/>
        <end position="410"/>
    </location>
</feature>
<dbReference type="PRINTS" id="PR00700">
    <property type="entry name" value="PRTYPHPHTASE"/>
</dbReference>
<accession>A0AAV5V907</accession>
<dbReference type="SMART" id="SM00404">
    <property type="entry name" value="PTPc_motif"/>
    <property type="match status" value="1"/>
</dbReference>
<proteinExistence type="predicted"/>
<dbReference type="InterPro" id="IPR000387">
    <property type="entry name" value="Tyr_Pase_dom"/>
</dbReference>
<evidence type="ECO:0000313" key="4">
    <source>
        <dbReference type="EMBL" id="GMT15934.1"/>
    </source>
</evidence>
<evidence type="ECO:0008006" key="6">
    <source>
        <dbReference type="Google" id="ProtNLM"/>
    </source>
</evidence>
<dbReference type="InterPro" id="IPR000242">
    <property type="entry name" value="PTP_cat"/>
</dbReference>
<evidence type="ECO:0000313" key="5">
    <source>
        <dbReference type="Proteomes" id="UP001432322"/>
    </source>
</evidence>
<dbReference type="CDD" id="cd00047">
    <property type="entry name" value="PTPc"/>
    <property type="match status" value="1"/>
</dbReference>
<dbReference type="PANTHER" id="PTHR46163:SF10">
    <property type="entry name" value="PROTEIN-TYROSINE PHOSPHATASE-RELATED"/>
    <property type="match status" value="1"/>
</dbReference>
<name>A0AAV5V907_9BILA</name>
<sequence>STTHSSTHDFTRPATIKKASTQRRMSADRSAMVSPQEGTNRRAQPKRKVPSKGTEPPSKFENPDEKGVKSGQTKKGGKTKEEENKTAWSKKTLTLSCKTLSEEFNNKIKKFIDPKCSTIRSVAKEDKNRYADVLCLDDTRVVLKGRKVDDDYIHANWFKNPDGSKFICTQGPLPETIEDFWLMVFKEKANIVIMLCQFVEVDNEKCAKYFPTEQEESLTFGAFQIKNLNDISSKVSVEGCKGCLLEITFNKKEKHRVRHALMTSWPDQCAPLTSANVLSLWRWQKKNSVKGTPIVIHCSAGVGRTATFAAIELAAARIGKDANLSLMEVVKEMRSMRYQAVQSYVQYLFLHLIMLDLFISEKIIPPYDDNGKFIKDYKKLASRKMTKMAKKDANAATGGKKVSMVEDVPP</sequence>
<evidence type="ECO:0000256" key="1">
    <source>
        <dbReference type="SAM" id="MobiDB-lite"/>
    </source>
</evidence>
<dbReference type="EMBL" id="BTSY01000002">
    <property type="protein sequence ID" value="GMT15934.1"/>
    <property type="molecule type" value="Genomic_DNA"/>
</dbReference>
<dbReference type="InterPro" id="IPR029021">
    <property type="entry name" value="Prot-tyrosine_phosphatase-like"/>
</dbReference>
<reference evidence="4" key="1">
    <citation type="submission" date="2023-10" db="EMBL/GenBank/DDBJ databases">
        <title>Genome assembly of Pristionchus species.</title>
        <authorList>
            <person name="Yoshida K."/>
            <person name="Sommer R.J."/>
        </authorList>
    </citation>
    <scope>NUCLEOTIDE SEQUENCE</scope>
    <source>
        <strain evidence="4">RS5133</strain>
    </source>
</reference>
<dbReference type="PANTHER" id="PTHR46163">
    <property type="entry name" value="TYROSINE-PROTEIN PHOSPHATASE-RELATED"/>
    <property type="match status" value="1"/>
</dbReference>
<dbReference type="Pfam" id="PF00102">
    <property type="entry name" value="Y_phosphatase"/>
    <property type="match status" value="1"/>
</dbReference>
<evidence type="ECO:0000259" key="2">
    <source>
        <dbReference type="PROSITE" id="PS50055"/>
    </source>
</evidence>
<dbReference type="GO" id="GO:0004725">
    <property type="term" value="F:protein tyrosine phosphatase activity"/>
    <property type="evidence" value="ECO:0007669"/>
    <property type="project" value="InterPro"/>
</dbReference>
<dbReference type="AlphaFoldDB" id="A0AAV5V907"/>
<dbReference type="Gene3D" id="3.90.190.10">
    <property type="entry name" value="Protein tyrosine phosphatase superfamily"/>
    <property type="match status" value="1"/>
</dbReference>
<keyword evidence="5" id="KW-1185">Reference proteome</keyword>
<comment type="caution">
    <text evidence="4">The sequence shown here is derived from an EMBL/GenBank/DDBJ whole genome shotgun (WGS) entry which is preliminary data.</text>
</comment>
<dbReference type="InterPro" id="IPR003595">
    <property type="entry name" value="Tyr_Pase_cat"/>
</dbReference>
<evidence type="ECO:0000259" key="3">
    <source>
        <dbReference type="PROSITE" id="PS50056"/>
    </source>
</evidence>
<organism evidence="4 5">
    <name type="scientific">Pristionchus fissidentatus</name>
    <dbReference type="NCBI Taxonomy" id="1538716"/>
    <lineage>
        <taxon>Eukaryota</taxon>
        <taxon>Metazoa</taxon>
        <taxon>Ecdysozoa</taxon>
        <taxon>Nematoda</taxon>
        <taxon>Chromadorea</taxon>
        <taxon>Rhabditida</taxon>
        <taxon>Rhabditina</taxon>
        <taxon>Diplogasteromorpha</taxon>
        <taxon>Diplogasteroidea</taxon>
        <taxon>Neodiplogasteridae</taxon>
        <taxon>Pristionchus</taxon>
    </lineage>
</organism>
<dbReference type="PROSITE" id="PS50055">
    <property type="entry name" value="TYR_PHOSPHATASE_PTP"/>
    <property type="match status" value="1"/>
</dbReference>
<gene>
    <name evidence="4" type="ORF">PFISCL1PPCAC_7231</name>
</gene>
<dbReference type="InterPro" id="IPR016130">
    <property type="entry name" value="Tyr_Pase_AS"/>
</dbReference>
<dbReference type="SMART" id="SM00194">
    <property type="entry name" value="PTPc"/>
    <property type="match status" value="1"/>
</dbReference>
<dbReference type="PROSITE" id="PS00383">
    <property type="entry name" value="TYR_PHOSPHATASE_1"/>
    <property type="match status" value="1"/>
</dbReference>
<feature type="domain" description="Tyrosine-protein phosphatase" evidence="2">
    <location>
        <begin position="100"/>
        <end position="357"/>
    </location>
</feature>